<dbReference type="Gene3D" id="3.90.25.10">
    <property type="entry name" value="UDP-galactose 4-epimerase, domain 1"/>
    <property type="match status" value="1"/>
</dbReference>
<reference evidence="9" key="1">
    <citation type="journal article" date="2018" name="Front. Microbiol.">
        <title>Genome-Based Analysis Reveals the Taxonomy and Diversity of the Family Idiomarinaceae.</title>
        <authorList>
            <person name="Liu Y."/>
            <person name="Lai Q."/>
            <person name="Shao Z."/>
        </authorList>
    </citation>
    <scope>NUCLEOTIDE SEQUENCE [LARGE SCALE GENOMIC DNA]</scope>
    <source>
        <strain evidence="9">SN-14</strain>
    </source>
</reference>
<dbReference type="GO" id="GO:0019305">
    <property type="term" value="P:dTDP-rhamnose biosynthetic process"/>
    <property type="evidence" value="ECO:0007669"/>
    <property type="project" value="TreeGrafter"/>
</dbReference>
<dbReference type="EMBL" id="PIPS01000001">
    <property type="protein sequence ID" value="RUO45762.1"/>
    <property type="molecule type" value="Genomic_DNA"/>
</dbReference>
<dbReference type="EC" id="1.1.1.133" evidence="3 6"/>
<dbReference type="PANTHER" id="PTHR10491">
    <property type="entry name" value="DTDP-4-DEHYDRORHAMNOSE REDUCTASE"/>
    <property type="match status" value="1"/>
</dbReference>
<dbReference type="Pfam" id="PF04321">
    <property type="entry name" value="RmlD_sub_bind"/>
    <property type="match status" value="1"/>
</dbReference>
<evidence type="ECO:0000256" key="3">
    <source>
        <dbReference type="ARBA" id="ARBA00012929"/>
    </source>
</evidence>
<evidence type="ECO:0000256" key="1">
    <source>
        <dbReference type="ARBA" id="ARBA00004781"/>
    </source>
</evidence>
<dbReference type="InterPro" id="IPR005913">
    <property type="entry name" value="dTDP_dehydrorham_reduct"/>
</dbReference>
<dbReference type="Proteomes" id="UP000286680">
    <property type="component" value="Unassembled WGS sequence"/>
</dbReference>
<comment type="cofactor">
    <cofactor evidence="6">
        <name>Mg(2+)</name>
        <dbReference type="ChEBI" id="CHEBI:18420"/>
    </cofactor>
    <text evidence="6">Binds 1 Mg(2+) ion per monomer.</text>
</comment>
<accession>A0AA94EI82</accession>
<dbReference type="GO" id="GO:0008831">
    <property type="term" value="F:dTDP-4-dehydrorhamnose reductase activity"/>
    <property type="evidence" value="ECO:0007669"/>
    <property type="project" value="UniProtKB-EC"/>
</dbReference>
<gene>
    <name evidence="8" type="primary">rfbD</name>
    <name evidence="8" type="ORF">CWE23_03995</name>
</gene>
<comment type="caution">
    <text evidence="8">The sequence shown here is derived from an EMBL/GenBank/DDBJ whole genome shotgun (WGS) entry which is preliminary data.</text>
</comment>
<feature type="domain" description="RmlD-like substrate binding" evidence="7">
    <location>
        <begin position="5"/>
        <end position="293"/>
    </location>
</feature>
<evidence type="ECO:0000313" key="9">
    <source>
        <dbReference type="Proteomes" id="UP000286680"/>
    </source>
</evidence>
<name>A0AA94EI82_9GAMM</name>
<evidence type="ECO:0000313" key="8">
    <source>
        <dbReference type="EMBL" id="RUO45762.1"/>
    </source>
</evidence>
<sequence length="296" mass="32210">MQRSKILVTGGTGQVGFEVARALNVLGEVVAPTRAELDLNDAKAVRAFLENETPEVIVNPAAYTAVDKAESEAEANWQLNAELPKLLADYAAIHRIPLVHFSTDYVYPGDGVTAWSETSNTNPTNAYGCAKLAGDQAVMNALDGVVDHYILRTSWVYSARGNNFMKTMLRLARDKPALTVVDDQIGAPTSARLLASIVLLILLKRPESGVYHAVPNGSTSWKEFAQQIFSQALEADEKLALTPNDVSGITTSNYPTPASRPLNSRLNVTKLERALGIILPSWESELALTLKEYLEN</sequence>
<evidence type="ECO:0000256" key="2">
    <source>
        <dbReference type="ARBA" id="ARBA00010944"/>
    </source>
</evidence>
<dbReference type="InterPro" id="IPR036291">
    <property type="entry name" value="NAD(P)-bd_dom_sf"/>
</dbReference>
<evidence type="ECO:0000256" key="4">
    <source>
        <dbReference type="ARBA" id="ARBA00017099"/>
    </source>
</evidence>
<organism evidence="8 9">
    <name type="scientific">Idiomarina aquatica</name>
    <dbReference type="NCBI Taxonomy" id="1327752"/>
    <lineage>
        <taxon>Bacteria</taxon>
        <taxon>Pseudomonadati</taxon>
        <taxon>Pseudomonadota</taxon>
        <taxon>Gammaproteobacteria</taxon>
        <taxon>Alteromonadales</taxon>
        <taxon>Idiomarinaceae</taxon>
        <taxon>Idiomarina</taxon>
    </lineage>
</organism>
<comment type="catalytic activity">
    <reaction evidence="5 6">
        <text>dTDP-beta-L-rhamnose + NADP(+) = dTDP-4-dehydro-beta-L-rhamnose + NADPH + H(+)</text>
        <dbReference type="Rhea" id="RHEA:21796"/>
        <dbReference type="ChEBI" id="CHEBI:15378"/>
        <dbReference type="ChEBI" id="CHEBI:57510"/>
        <dbReference type="ChEBI" id="CHEBI:57783"/>
        <dbReference type="ChEBI" id="CHEBI:58349"/>
        <dbReference type="ChEBI" id="CHEBI:62830"/>
        <dbReference type="EC" id="1.1.1.133"/>
    </reaction>
</comment>
<dbReference type="PANTHER" id="PTHR10491:SF4">
    <property type="entry name" value="METHIONINE ADENOSYLTRANSFERASE 2 SUBUNIT BETA"/>
    <property type="match status" value="1"/>
</dbReference>
<keyword evidence="6" id="KW-0521">NADP</keyword>
<dbReference type="CDD" id="cd05254">
    <property type="entry name" value="dTDP_HR_like_SDR_e"/>
    <property type="match status" value="1"/>
</dbReference>
<keyword evidence="9" id="KW-1185">Reference proteome</keyword>
<dbReference type="NCBIfam" id="TIGR01214">
    <property type="entry name" value="rmlD"/>
    <property type="match status" value="1"/>
</dbReference>
<dbReference type="RefSeq" id="WP_126819570.1">
    <property type="nucleotide sequence ID" value="NZ_PIPS01000001.1"/>
</dbReference>
<dbReference type="Gene3D" id="3.40.50.720">
    <property type="entry name" value="NAD(P)-binding Rossmann-like Domain"/>
    <property type="match status" value="1"/>
</dbReference>
<dbReference type="SUPFAM" id="SSF51735">
    <property type="entry name" value="NAD(P)-binding Rossmann-fold domains"/>
    <property type="match status" value="1"/>
</dbReference>
<dbReference type="GO" id="GO:0005829">
    <property type="term" value="C:cytosol"/>
    <property type="evidence" value="ECO:0007669"/>
    <property type="project" value="TreeGrafter"/>
</dbReference>
<proteinExistence type="inferred from homology"/>
<protein>
    <recommendedName>
        <fullName evidence="4 6">dTDP-4-dehydrorhamnose reductase</fullName>
        <ecNumber evidence="3 6">1.1.1.133</ecNumber>
    </recommendedName>
</protein>
<comment type="pathway">
    <text evidence="1 6">Carbohydrate biosynthesis; dTDP-L-rhamnose biosynthesis.</text>
</comment>
<comment type="similarity">
    <text evidence="2 6">Belongs to the dTDP-4-dehydrorhamnose reductase family.</text>
</comment>
<comment type="function">
    <text evidence="6">Catalyzes the reduction of dTDP-6-deoxy-L-lyxo-4-hexulose to yield dTDP-L-rhamnose.</text>
</comment>
<evidence type="ECO:0000256" key="5">
    <source>
        <dbReference type="ARBA" id="ARBA00048200"/>
    </source>
</evidence>
<dbReference type="InterPro" id="IPR029903">
    <property type="entry name" value="RmlD-like-bd"/>
</dbReference>
<evidence type="ECO:0000256" key="6">
    <source>
        <dbReference type="RuleBase" id="RU364082"/>
    </source>
</evidence>
<keyword evidence="6" id="KW-0560">Oxidoreductase</keyword>
<dbReference type="AlphaFoldDB" id="A0AA94EI82"/>
<evidence type="ECO:0000259" key="7">
    <source>
        <dbReference type="Pfam" id="PF04321"/>
    </source>
</evidence>